<reference evidence="3 4" key="1">
    <citation type="submission" date="2020-10" db="EMBL/GenBank/DDBJ databases">
        <title>Thermofilum lucidum 3507LT sp. nov. a novel member of Thermofilaceae family isolated from Chile hot spring, and proposal of description order Thermofilales.</title>
        <authorList>
            <person name="Zayulina K.S."/>
            <person name="Elcheninov A.G."/>
            <person name="Toshchakov S.V."/>
            <person name="Kublanov I.V."/>
        </authorList>
    </citation>
    <scope>NUCLEOTIDE SEQUENCE [LARGE SCALE GENOMIC DNA]</scope>
    <source>
        <strain evidence="3 4">3507LT</strain>
    </source>
</reference>
<dbReference type="KEGG" id="thel:IG193_01180"/>
<dbReference type="InterPro" id="IPR036390">
    <property type="entry name" value="WH_DNA-bd_sf"/>
</dbReference>
<keyword evidence="4" id="KW-1185">Reference proteome</keyword>
<evidence type="ECO:0000313" key="4">
    <source>
        <dbReference type="Proteomes" id="UP000594121"/>
    </source>
</evidence>
<dbReference type="InterPro" id="IPR036388">
    <property type="entry name" value="WH-like_DNA-bd_sf"/>
</dbReference>
<evidence type="ECO:0000313" key="3">
    <source>
        <dbReference type="EMBL" id="QOJ79109.1"/>
    </source>
</evidence>
<sequence length="341" mass="36682">MSSHDIASVFDLLGKVSVELVPLLRVNGHAVTLREILVLDAVSKAGSLKRAALLLGVDYRTVWNTIDALEKTLGLRLVGREAGGAGGGGAHLTLFGEALLAKAKLVQARLASLLGGVDVGRPDVIIAGSDCEVMDRLVTELAEKGVYALYLKVGSTLGVEALKKGLCQVAGVHILDPKTGKYNEHLLSDPELRGRVVLVKGWKRVQGLAFNPRIPDPPGSLAGVVERGLTVANRVKGSGTRILLEYLLERTAKERGVPLSTLKRRLKGYDTEYTTHDEAASAVAAGRADVTLTVEWVARRHGLVFRPLVTEEYDLLVERGLLDRLPLRETTIFKGGITVVQ</sequence>
<dbReference type="RefSeq" id="WP_192819081.1">
    <property type="nucleotide sequence ID" value="NZ_CP062310.1"/>
</dbReference>
<dbReference type="AlphaFoldDB" id="A0A7L9FH70"/>
<feature type="domain" description="PBP" evidence="2">
    <location>
        <begin position="140"/>
        <end position="327"/>
    </location>
</feature>
<dbReference type="Proteomes" id="UP000594121">
    <property type="component" value="Chromosome"/>
</dbReference>
<dbReference type="SUPFAM" id="SSF46785">
    <property type="entry name" value="Winged helix' DNA-binding domain"/>
    <property type="match status" value="1"/>
</dbReference>
<proteinExistence type="predicted"/>
<dbReference type="Pfam" id="PF00126">
    <property type="entry name" value="HTH_1"/>
    <property type="match status" value="1"/>
</dbReference>
<dbReference type="PANTHER" id="PTHR38431">
    <property type="entry name" value="BLL2305 PROTEIN"/>
    <property type="match status" value="1"/>
</dbReference>
<dbReference type="Pfam" id="PF12727">
    <property type="entry name" value="PBP_like"/>
    <property type="match status" value="1"/>
</dbReference>
<name>A0A7L9FH70_9CREN</name>
<dbReference type="EMBL" id="CP062310">
    <property type="protein sequence ID" value="QOJ79109.1"/>
    <property type="molecule type" value="Genomic_DNA"/>
</dbReference>
<organism evidence="3 4">
    <name type="scientific">Infirmifilum lucidum</name>
    <dbReference type="NCBI Taxonomy" id="2776706"/>
    <lineage>
        <taxon>Archaea</taxon>
        <taxon>Thermoproteota</taxon>
        <taxon>Thermoprotei</taxon>
        <taxon>Thermofilales</taxon>
        <taxon>Thermofilaceae</taxon>
        <taxon>Infirmifilum</taxon>
    </lineage>
</organism>
<dbReference type="GO" id="GO:0003700">
    <property type="term" value="F:DNA-binding transcription factor activity"/>
    <property type="evidence" value="ECO:0007669"/>
    <property type="project" value="InterPro"/>
</dbReference>
<dbReference type="PANTHER" id="PTHR38431:SF1">
    <property type="entry name" value="BLL2305 PROTEIN"/>
    <property type="match status" value="1"/>
</dbReference>
<feature type="domain" description="HTH lysR-type" evidence="1">
    <location>
        <begin position="33"/>
        <end position="97"/>
    </location>
</feature>
<dbReference type="InterPro" id="IPR024370">
    <property type="entry name" value="PBP_domain"/>
</dbReference>
<evidence type="ECO:0000259" key="2">
    <source>
        <dbReference type="Pfam" id="PF12727"/>
    </source>
</evidence>
<dbReference type="InParanoid" id="A0A7L9FH70"/>
<evidence type="ECO:0000259" key="1">
    <source>
        <dbReference type="Pfam" id="PF00126"/>
    </source>
</evidence>
<dbReference type="GeneID" id="59148466"/>
<accession>A0A7L9FH70</accession>
<gene>
    <name evidence="3" type="ORF">IG193_01180</name>
</gene>
<protein>
    <submittedName>
        <fullName evidence="3">LysR family transcriptional regulator</fullName>
    </submittedName>
</protein>
<dbReference type="InterPro" id="IPR000847">
    <property type="entry name" value="LysR_HTH_N"/>
</dbReference>
<dbReference type="Gene3D" id="1.10.10.10">
    <property type="entry name" value="Winged helix-like DNA-binding domain superfamily/Winged helix DNA-binding domain"/>
    <property type="match status" value="1"/>
</dbReference>